<gene>
    <name evidence="1" type="ORF">BCV71DRAFT_159014</name>
</gene>
<reference evidence="1 2" key="1">
    <citation type="journal article" date="2016" name="Proc. Natl. Acad. Sci. U.S.A.">
        <title>Lipid metabolic changes in an early divergent fungus govern the establishment of a mutualistic symbiosis with endobacteria.</title>
        <authorList>
            <person name="Lastovetsky O.A."/>
            <person name="Gaspar M.L."/>
            <person name="Mondo S.J."/>
            <person name="LaButti K.M."/>
            <person name="Sandor L."/>
            <person name="Grigoriev I.V."/>
            <person name="Henry S.A."/>
            <person name="Pawlowska T.E."/>
        </authorList>
    </citation>
    <scope>NUCLEOTIDE SEQUENCE [LARGE SCALE GENOMIC DNA]</scope>
    <source>
        <strain evidence="1 2">ATCC 11559</strain>
    </source>
</reference>
<dbReference type="EMBL" id="KV921526">
    <property type="protein sequence ID" value="ORE13564.1"/>
    <property type="molecule type" value="Genomic_DNA"/>
</dbReference>
<dbReference type="AlphaFoldDB" id="A0A1X0RNM7"/>
<organism evidence="1 2">
    <name type="scientific">Rhizopus microsporus</name>
    <dbReference type="NCBI Taxonomy" id="58291"/>
    <lineage>
        <taxon>Eukaryota</taxon>
        <taxon>Fungi</taxon>
        <taxon>Fungi incertae sedis</taxon>
        <taxon>Mucoromycota</taxon>
        <taxon>Mucoromycotina</taxon>
        <taxon>Mucoromycetes</taxon>
        <taxon>Mucorales</taxon>
        <taxon>Mucorineae</taxon>
        <taxon>Rhizopodaceae</taxon>
        <taxon>Rhizopus</taxon>
    </lineage>
</organism>
<name>A0A1X0RNM7_RHIZD</name>
<dbReference type="Proteomes" id="UP000242381">
    <property type="component" value="Unassembled WGS sequence"/>
</dbReference>
<protein>
    <recommendedName>
        <fullName evidence="3">Resolvase/invertase-type recombinase catalytic domain-containing protein</fullName>
    </recommendedName>
</protein>
<feature type="non-terminal residue" evidence="1">
    <location>
        <position position="51"/>
    </location>
</feature>
<evidence type="ECO:0008006" key="3">
    <source>
        <dbReference type="Google" id="ProtNLM"/>
    </source>
</evidence>
<evidence type="ECO:0000313" key="1">
    <source>
        <dbReference type="EMBL" id="ORE13564.1"/>
    </source>
</evidence>
<evidence type="ECO:0000313" key="2">
    <source>
        <dbReference type="Proteomes" id="UP000242381"/>
    </source>
</evidence>
<feature type="non-terminal residue" evidence="1">
    <location>
        <position position="1"/>
    </location>
</feature>
<accession>A0A1X0RNM7</accession>
<sequence length="51" mass="5807">GWITVGYCRKSPSKETPQKRLELLQKMVNSLHLNDLCEKVFVSPICRASSD</sequence>
<proteinExistence type="predicted"/>